<name>A0AAV5VNH0_9BILA</name>
<accession>A0AAV5VNH0</accession>
<organism evidence="1 2">
    <name type="scientific">Pristionchus fissidentatus</name>
    <dbReference type="NCBI Taxonomy" id="1538716"/>
    <lineage>
        <taxon>Eukaryota</taxon>
        <taxon>Metazoa</taxon>
        <taxon>Ecdysozoa</taxon>
        <taxon>Nematoda</taxon>
        <taxon>Chromadorea</taxon>
        <taxon>Rhabditida</taxon>
        <taxon>Rhabditina</taxon>
        <taxon>Diplogasteromorpha</taxon>
        <taxon>Diplogasteroidea</taxon>
        <taxon>Neodiplogasteridae</taxon>
        <taxon>Pristionchus</taxon>
    </lineage>
</organism>
<keyword evidence="2" id="KW-1185">Reference proteome</keyword>
<reference evidence="1" key="1">
    <citation type="submission" date="2023-10" db="EMBL/GenBank/DDBJ databases">
        <title>Genome assembly of Pristionchus species.</title>
        <authorList>
            <person name="Yoshida K."/>
            <person name="Sommer R.J."/>
        </authorList>
    </citation>
    <scope>NUCLEOTIDE SEQUENCE</scope>
    <source>
        <strain evidence="1">RS5133</strain>
    </source>
</reference>
<proteinExistence type="predicted"/>
<evidence type="ECO:0000313" key="2">
    <source>
        <dbReference type="Proteomes" id="UP001432322"/>
    </source>
</evidence>
<dbReference type="AlphaFoldDB" id="A0AAV5VNH0"/>
<feature type="non-terminal residue" evidence="1">
    <location>
        <position position="1"/>
    </location>
</feature>
<dbReference type="EMBL" id="BTSY01000003">
    <property type="protein sequence ID" value="GMT20166.1"/>
    <property type="molecule type" value="Genomic_DNA"/>
</dbReference>
<protein>
    <submittedName>
        <fullName evidence="1">Uncharacterized protein</fullName>
    </submittedName>
</protein>
<sequence length="86" mass="9743">AQVGHPLQMHEPQVVSRYFNALSRFTPWELLCPRQNRVLEVPHKSRTVGSIAHGQSLFGVDEVSLVILFPRSHEERTLDATVLKGK</sequence>
<comment type="caution">
    <text evidence="1">The sequence shown here is derived from an EMBL/GenBank/DDBJ whole genome shotgun (WGS) entry which is preliminary data.</text>
</comment>
<evidence type="ECO:0000313" key="1">
    <source>
        <dbReference type="EMBL" id="GMT20166.1"/>
    </source>
</evidence>
<gene>
    <name evidence="1" type="ORF">PFISCL1PPCAC_11463</name>
</gene>
<dbReference type="Proteomes" id="UP001432322">
    <property type="component" value="Unassembled WGS sequence"/>
</dbReference>